<dbReference type="AlphaFoldDB" id="A0A6C0DAS3"/>
<accession>A0A6C0DAS3</accession>
<organism evidence="1">
    <name type="scientific">viral metagenome</name>
    <dbReference type="NCBI Taxonomy" id="1070528"/>
    <lineage>
        <taxon>unclassified sequences</taxon>
        <taxon>metagenomes</taxon>
        <taxon>organismal metagenomes</taxon>
    </lineage>
</organism>
<evidence type="ECO:0000313" key="1">
    <source>
        <dbReference type="EMBL" id="QHT13968.1"/>
    </source>
</evidence>
<sequence length="156" mass="18377">MSRQYEEFIGKEPSLIDLEIFIKTNKETFDEYNNECEKNNKKEEQIDYSVIFEYIKFSQQYGGHYYIGGNIKKLPNDPIKQEYILKAIKLNNEAEPQHMMEVCSQIRCTKQLINLEKILEIYYEKCLEEYYAPPDTTSKGGEGYIKVAKETTIGKK</sequence>
<proteinExistence type="predicted"/>
<reference evidence="1" key="1">
    <citation type="journal article" date="2020" name="Nature">
        <title>Giant virus diversity and host interactions through global metagenomics.</title>
        <authorList>
            <person name="Schulz F."/>
            <person name="Roux S."/>
            <person name="Paez-Espino D."/>
            <person name="Jungbluth S."/>
            <person name="Walsh D.A."/>
            <person name="Denef V.J."/>
            <person name="McMahon K.D."/>
            <person name="Konstantinidis K.T."/>
            <person name="Eloe-Fadrosh E.A."/>
            <person name="Kyrpides N.C."/>
            <person name="Woyke T."/>
        </authorList>
    </citation>
    <scope>NUCLEOTIDE SEQUENCE</scope>
    <source>
        <strain evidence="1">GVMAG-M-3300023174-134</strain>
    </source>
</reference>
<dbReference type="EMBL" id="MN739578">
    <property type="protein sequence ID" value="QHT13968.1"/>
    <property type="molecule type" value="Genomic_DNA"/>
</dbReference>
<protein>
    <submittedName>
        <fullName evidence="1">Uncharacterized protein</fullName>
    </submittedName>
</protein>
<name>A0A6C0DAS3_9ZZZZ</name>